<dbReference type="GO" id="GO:0005737">
    <property type="term" value="C:cytoplasm"/>
    <property type="evidence" value="ECO:0000318"/>
    <property type="project" value="GO_Central"/>
</dbReference>
<accession>A2E3S0</accession>
<dbReference type="GO" id="GO:0004842">
    <property type="term" value="F:ubiquitin-protein transferase activity"/>
    <property type="evidence" value="ECO:0007669"/>
    <property type="project" value="InterPro"/>
</dbReference>
<feature type="domain" description="HECT" evidence="4">
    <location>
        <begin position="193"/>
        <end position="423"/>
    </location>
</feature>
<dbReference type="STRING" id="5722.A2E3S0"/>
<dbReference type="InterPro" id="IPR000569">
    <property type="entry name" value="HECT_dom"/>
</dbReference>
<dbReference type="Proteomes" id="UP000001542">
    <property type="component" value="Unassembled WGS sequence"/>
</dbReference>
<dbReference type="AlphaFoldDB" id="A2E3S0"/>
<dbReference type="Gene3D" id="3.30.2160.10">
    <property type="entry name" value="Hect, E3 ligase catalytic domain"/>
    <property type="match status" value="1"/>
</dbReference>
<reference evidence="5" key="2">
    <citation type="journal article" date="2007" name="Science">
        <title>Draft genome sequence of the sexually transmitted pathogen Trichomonas vaginalis.</title>
        <authorList>
            <person name="Carlton J.M."/>
            <person name="Hirt R.P."/>
            <person name="Silva J.C."/>
            <person name="Delcher A.L."/>
            <person name="Schatz M."/>
            <person name="Zhao Q."/>
            <person name="Wortman J.R."/>
            <person name="Bidwell S.L."/>
            <person name="Alsmark U.C.M."/>
            <person name="Besteiro S."/>
            <person name="Sicheritz-Ponten T."/>
            <person name="Noel C.J."/>
            <person name="Dacks J.B."/>
            <person name="Foster P.G."/>
            <person name="Simillion C."/>
            <person name="Van de Peer Y."/>
            <person name="Miranda-Saavedra D."/>
            <person name="Barton G.J."/>
            <person name="Westrop G.D."/>
            <person name="Mueller S."/>
            <person name="Dessi D."/>
            <person name="Fiori P.L."/>
            <person name="Ren Q."/>
            <person name="Paulsen I."/>
            <person name="Zhang H."/>
            <person name="Bastida-Corcuera F.D."/>
            <person name="Simoes-Barbosa A."/>
            <person name="Brown M.T."/>
            <person name="Hayes R.D."/>
            <person name="Mukherjee M."/>
            <person name="Okumura C.Y."/>
            <person name="Schneider R."/>
            <person name="Smith A.J."/>
            <person name="Vanacova S."/>
            <person name="Villalvazo M."/>
            <person name="Haas B.J."/>
            <person name="Pertea M."/>
            <person name="Feldblyum T.V."/>
            <person name="Utterback T.R."/>
            <person name="Shu C.L."/>
            <person name="Osoegawa K."/>
            <person name="de Jong P.J."/>
            <person name="Hrdy I."/>
            <person name="Horvathova L."/>
            <person name="Zubacova Z."/>
            <person name="Dolezal P."/>
            <person name="Malik S.B."/>
            <person name="Logsdon J.M. Jr."/>
            <person name="Henze K."/>
            <person name="Gupta A."/>
            <person name="Wang C.C."/>
            <person name="Dunne R.L."/>
            <person name="Upcroft J.A."/>
            <person name="Upcroft P."/>
            <person name="White O."/>
            <person name="Salzberg S.L."/>
            <person name="Tang P."/>
            <person name="Chiu C.-H."/>
            <person name="Lee Y.-S."/>
            <person name="Embley T.M."/>
            <person name="Coombs G.H."/>
            <person name="Mottram J.C."/>
            <person name="Tachezy J."/>
            <person name="Fraser-Liggett C.M."/>
            <person name="Johnson P.J."/>
        </authorList>
    </citation>
    <scope>NUCLEOTIDE SEQUENCE [LARGE SCALE GENOMIC DNA]</scope>
    <source>
        <strain evidence="5">G3</strain>
    </source>
</reference>
<dbReference type="VEuPathDB" id="TrichDB:TVAGG3_0507430"/>
<evidence type="ECO:0000256" key="3">
    <source>
        <dbReference type="SAM" id="MobiDB-lite"/>
    </source>
</evidence>
<evidence type="ECO:0000259" key="4">
    <source>
        <dbReference type="PROSITE" id="PS50237"/>
    </source>
</evidence>
<dbReference type="InParanoid" id="A2E3S0"/>
<dbReference type="VEuPathDB" id="TrichDB:TVAG_117300"/>
<dbReference type="InterPro" id="IPR035983">
    <property type="entry name" value="Hect_E3_ubiquitin_ligase"/>
</dbReference>
<dbReference type="EMBL" id="DS113297">
    <property type="protein sequence ID" value="EAY12708.1"/>
    <property type="molecule type" value="Genomic_DNA"/>
</dbReference>
<evidence type="ECO:0000313" key="6">
    <source>
        <dbReference type="Proteomes" id="UP000001542"/>
    </source>
</evidence>
<dbReference type="SUPFAM" id="SSF56204">
    <property type="entry name" value="Hect, E3 ligase catalytic domain"/>
    <property type="match status" value="1"/>
</dbReference>
<evidence type="ECO:0000313" key="5">
    <source>
        <dbReference type="EMBL" id="EAY12708.1"/>
    </source>
</evidence>
<keyword evidence="6" id="KW-1185">Reference proteome</keyword>
<dbReference type="KEGG" id="tva:4770676"/>
<protein>
    <recommendedName>
        <fullName evidence="4">HECT domain-containing protein</fullName>
    </recommendedName>
</protein>
<evidence type="ECO:0000256" key="1">
    <source>
        <dbReference type="ARBA" id="ARBA00022786"/>
    </source>
</evidence>
<dbReference type="Pfam" id="PF00632">
    <property type="entry name" value="HECT"/>
    <property type="match status" value="1"/>
</dbReference>
<dbReference type="PROSITE" id="PS50237">
    <property type="entry name" value="HECT"/>
    <property type="match status" value="1"/>
</dbReference>
<reference evidence="5" key="1">
    <citation type="submission" date="2006-10" db="EMBL/GenBank/DDBJ databases">
        <authorList>
            <person name="Amadeo P."/>
            <person name="Zhao Q."/>
            <person name="Wortman J."/>
            <person name="Fraser-Liggett C."/>
            <person name="Carlton J."/>
        </authorList>
    </citation>
    <scope>NUCLEOTIDE SEQUENCE</scope>
    <source>
        <strain evidence="5">G3</strain>
    </source>
</reference>
<dbReference type="RefSeq" id="XP_001324931.1">
    <property type="nucleotide sequence ID" value="XM_001324896.1"/>
</dbReference>
<feature type="compositionally biased region" description="Basic and acidic residues" evidence="3">
    <location>
        <begin position="325"/>
        <end position="340"/>
    </location>
</feature>
<comment type="caution">
    <text evidence="2">Lacks conserved residue(s) required for the propagation of feature annotation.</text>
</comment>
<dbReference type="Gene3D" id="3.90.1750.10">
    <property type="entry name" value="Hect, E3 ligase catalytic domains"/>
    <property type="match status" value="1"/>
</dbReference>
<proteinExistence type="predicted"/>
<name>A2E3S0_TRIV3</name>
<sequence>MDEFNRTFKNTVNDMLIDQMTNLESSKLRFLVVALLHPLETESDIDFWKTIIKYITRSNANETLKQWFKNFDQDILQRIVNSLLKFFDEPKANKLYTFNQDVARVLSIIYFANKERKSQILPVSSFIHKNFSNSLNPIQDLKNTSSYIENFSWFFDIEQKTKFLDLKIEDFVNHLPNDTKDRQTFEIEVNPKEDNVLEKFKMKLTQKSDFVIFLPIVIRDGSGILDGGDLRNEFFSYIEKELISGDNPILKKCSNNYYWFNEDFNDIEMLKIIGTIFGCMIINHWHLGYSFPLFFYEKLLYDDPPEIVVMPDDKSSDDGIIKSSLEHADSEEDINRHNENSESSDCTEFTNDEDNSSSSEKNGSEGEISESEKMSEKGKMQLDAFITGFRKIRENCILECFDPKELKQLMESSKVEKNEKYNF</sequence>
<keyword evidence="1 2" id="KW-0833">Ubl conjugation pathway</keyword>
<organism evidence="5 6">
    <name type="scientific">Trichomonas vaginalis (strain ATCC PRA-98 / G3)</name>
    <dbReference type="NCBI Taxonomy" id="412133"/>
    <lineage>
        <taxon>Eukaryota</taxon>
        <taxon>Metamonada</taxon>
        <taxon>Parabasalia</taxon>
        <taxon>Trichomonadida</taxon>
        <taxon>Trichomonadidae</taxon>
        <taxon>Trichomonas</taxon>
    </lineage>
</organism>
<feature type="region of interest" description="Disordered" evidence="3">
    <location>
        <begin position="325"/>
        <end position="377"/>
    </location>
</feature>
<dbReference type="SMR" id="A2E3S0"/>
<evidence type="ECO:0000256" key="2">
    <source>
        <dbReference type="PROSITE-ProRule" id="PRU00104"/>
    </source>
</evidence>
<gene>
    <name evidence="5" type="ORF">TVAG_117300</name>
</gene>